<dbReference type="RefSeq" id="WP_117284143.1">
    <property type="nucleotide sequence ID" value="NZ_JAMTCE010000022.1"/>
</dbReference>
<organism evidence="3 4">
    <name type="scientific">Adlercreutzia equolifaciens subsp. celatus DSM 18785</name>
    <dbReference type="NCBI Taxonomy" id="1121021"/>
    <lineage>
        <taxon>Bacteria</taxon>
        <taxon>Bacillati</taxon>
        <taxon>Actinomycetota</taxon>
        <taxon>Coriobacteriia</taxon>
        <taxon>Eggerthellales</taxon>
        <taxon>Eggerthellaceae</taxon>
        <taxon>Adlercreutzia</taxon>
    </lineage>
</organism>
<feature type="compositionally biased region" description="Pro residues" evidence="2">
    <location>
        <begin position="244"/>
        <end position="254"/>
    </location>
</feature>
<accession>A0A3N0ANB6</accession>
<dbReference type="EMBL" id="QICA01000025">
    <property type="protein sequence ID" value="RNL36067.1"/>
    <property type="molecule type" value="Genomic_DNA"/>
</dbReference>
<feature type="region of interest" description="Disordered" evidence="2">
    <location>
        <begin position="236"/>
        <end position="260"/>
    </location>
</feature>
<proteinExistence type="predicted"/>
<gene>
    <name evidence="3" type="ORF">DMP10_11400</name>
</gene>
<name>A0A3N0ANB6_9ACTN</name>
<reference evidence="3 4" key="1">
    <citation type="journal article" date="2019" name="Microbiol. Resour. Announc.">
        <title>Draft Genome Sequences of Type Strains of Gordonibacter faecihominis, Paraeggerthella hongkongensis, Parvibacter caecicola,Slackia equolifaciens, Slackia faecicanis, and Slackia isoflavoniconvertens.</title>
        <authorList>
            <person name="Danylec N."/>
            <person name="Stoll D.A."/>
            <person name="Dotsch A."/>
            <person name="Huch M."/>
        </authorList>
    </citation>
    <scope>NUCLEOTIDE SEQUENCE [LARGE SCALE GENOMIC DNA]</scope>
    <source>
        <strain evidence="3 4">DSM 18785</strain>
    </source>
</reference>
<feature type="coiled-coil region" evidence="1">
    <location>
        <begin position="92"/>
        <end position="130"/>
    </location>
</feature>
<keyword evidence="1" id="KW-0175">Coiled coil</keyword>
<comment type="caution">
    <text evidence="3">The sequence shown here is derived from an EMBL/GenBank/DDBJ whole genome shotgun (WGS) entry which is preliminary data.</text>
</comment>
<evidence type="ECO:0000256" key="2">
    <source>
        <dbReference type="SAM" id="MobiDB-lite"/>
    </source>
</evidence>
<dbReference type="InterPro" id="IPR009785">
    <property type="entry name" value="Prophage_Lj928_Orf309"/>
</dbReference>
<evidence type="ECO:0000256" key="1">
    <source>
        <dbReference type="SAM" id="Coils"/>
    </source>
</evidence>
<evidence type="ECO:0008006" key="5">
    <source>
        <dbReference type="Google" id="ProtNLM"/>
    </source>
</evidence>
<sequence length="305" mass="33556">MTEEGTIEVTAEVIEPTDALEVTYTPAVLSDNLAALDAYVDQQIEPYIGAQLDPNDYETIKMGRTCMADLNKLKAPIEAERKRVKKIYEAPLKEFEARVKAITAKIDSARANIKEQVDEADANFKAQRRETLSEEYAGCAGPIADVIPFAAILEDKWLNRSTNEVKAVNELYEKVEKALKGYNTLQTKELAHKDEVVKHYADTLDLIGALELEDQLNERDRQMAEFKAAQEAAEAVKAERTAPEPAPEPEPVPDQPTAAAPPVCRWSLAMEFQGTEAFAQQVAATLKGMGITGASIKFAGVVTNE</sequence>
<dbReference type="Proteomes" id="UP000278327">
    <property type="component" value="Unassembled WGS sequence"/>
</dbReference>
<keyword evidence="4" id="KW-1185">Reference proteome</keyword>
<evidence type="ECO:0000313" key="4">
    <source>
        <dbReference type="Proteomes" id="UP000278327"/>
    </source>
</evidence>
<evidence type="ECO:0000313" key="3">
    <source>
        <dbReference type="EMBL" id="RNL36067.1"/>
    </source>
</evidence>
<dbReference type="Pfam" id="PF07083">
    <property type="entry name" value="DUF1351"/>
    <property type="match status" value="1"/>
</dbReference>
<protein>
    <recommendedName>
        <fullName evidence="5">DUF1351 domain-containing protein</fullName>
    </recommendedName>
</protein>
<dbReference type="AlphaFoldDB" id="A0A3N0ANB6"/>